<dbReference type="Gene3D" id="3.40.50.300">
    <property type="entry name" value="P-loop containing nucleotide triphosphate hydrolases"/>
    <property type="match status" value="1"/>
</dbReference>
<keyword evidence="10 13" id="KW-0342">GTP-binding</keyword>
<dbReference type="CDD" id="cd01879">
    <property type="entry name" value="FeoB"/>
    <property type="match status" value="1"/>
</dbReference>
<gene>
    <name evidence="17" type="primary">feoB</name>
    <name evidence="17" type="ORF">DRF67_16885</name>
</gene>
<evidence type="ECO:0000256" key="8">
    <source>
        <dbReference type="ARBA" id="ARBA00023004"/>
    </source>
</evidence>
<dbReference type="RefSeq" id="WP_115929475.1">
    <property type="nucleotide sequence ID" value="NZ_QNVV01000018.1"/>
</dbReference>
<dbReference type="PROSITE" id="PS51711">
    <property type="entry name" value="G_FEOB"/>
    <property type="match status" value="1"/>
</dbReference>
<feature type="transmembrane region" description="Helical" evidence="15">
    <location>
        <begin position="656"/>
        <end position="676"/>
    </location>
</feature>
<evidence type="ECO:0000256" key="12">
    <source>
        <dbReference type="NCBIfam" id="TIGR00437"/>
    </source>
</evidence>
<feature type="transmembrane region" description="Helical" evidence="15">
    <location>
        <begin position="333"/>
        <end position="357"/>
    </location>
</feature>
<dbReference type="GO" id="GO:0005886">
    <property type="term" value="C:plasma membrane"/>
    <property type="evidence" value="ECO:0007669"/>
    <property type="project" value="UniProtKB-SubCell"/>
</dbReference>
<dbReference type="SUPFAM" id="SSF52540">
    <property type="entry name" value="P-loop containing nucleoside triphosphate hydrolases"/>
    <property type="match status" value="1"/>
</dbReference>
<dbReference type="InterPro" id="IPR011640">
    <property type="entry name" value="Fe2_transport_prot_B_C"/>
</dbReference>
<feature type="transmembrane region" description="Helical" evidence="15">
    <location>
        <begin position="377"/>
        <end position="399"/>
    </location>
</feature>
<keyword evidence="3" id="KW-1003">Cell membrane</keyword>
<comment type="subcellular location">
    <subcellularLocation>
        <location evidence="15">Cell inner membrane</location>
        <topology evidence="15">Multi-pass membrane protein</topology>
    </subcellularLocation>
    <subcellularLocation>
        <location evidence="1">Cell membrane</location>
        <topology evidence="1">Multi-pass membrane protein</topology>
    </subcellularLocation>
</comment>
<keyword evidence="9" id="KW-0406">Ion transport</keyword>
<dbReference type="OrthoDB" id="9809127at2"/>
<feature type="binding site" evidence="13">
    <location>
        <begin position="59"/>
        <end position="62"/>
    </location>
    <ligand>
        <name>GTP</name>
        <dbReference type="ChEBI" id="CHEBI:37565"/>
        <label>1</label>
    </ligand>
</feature>
<keyword evidence="8 15" id="KW-0408">Iron</keyword>
<comment type="similarity">
    <text evidence="15">Belongs to the TRAFAC class TrmE-Era-EngA-EngB-Septin-like GTPase superfamily. FeoB GTPase (TC 9.A.8) family.</text>
</comment>
<keyword evidence="5 15" id="KW-0812">Transmembrane</keyword>
<evidence type="ECO:0000256" key="2">
    <source>
        <dbReference type="ARBA" id="ARBA00022448"/>
    </source>
</evidence>
<feature type="transmembrane region" description="Helical" evidence="15">
    <location>
        <begin position="277"/>
        <end position="298"/>
    </location>
</feature>
<dbReference type="InterPro" id="IPR027417">
    <property type="entry name" value="P-loop_NTPase"/>
</dbReference>
<dbReference type="Pfam" id="PF07670">
    <property type="entry name" value="Gate"/>
    <property type="match status" value="2"/>
</dbReference>
<dbReference type="InterPro" id="IPR030389">
    <property type="entry name" value="G_FEOB_dom"/>
</dbReference>
<feature type="binding site" evidence="13">
    <location>
        <begin position="13"/>
        <end position="20"/>
    </location>
    <ligand>
        <name>GTP</name>
        <dbReference type="ChEBI" id="CHEBI:37565"/>
        <label>1</label>
    </ligand>
</feature>
<dbReference type="Proteomes" id="UP000256257">
    <property type="component" value="Unassembled WGS sequence"/>
</dbReference>
<dbReference type="GO" id="GO:0046872">
    <property type="term" value="F:metal ion binding"/>
    <property type="evidence" value="ECO:0007669"/>
    <property type="project" value="UniProtKB-KW"/>
</dbReference>
<evidence type="ECO:0000256" key="11">
    <source>
        <dbReference type="ARBA" id="ARBA00023136"/>
    </source>
</evidence>
<evidence type="ECO:0000256" key="6">
    <source>
        <dbReference type="ARBA" id="ARBA00022741"/>
    </source>
</evidence>
<keyword evidence="11 15" id="KW-0472">Membrane</keyword>
<dbReference type="PANTHER" id="PTHR43185:SF1">
    <property type="entry name" value="FE(2+) TRANSPORTER FEOB"/>
    <property type="match status" value="1"/>
</dbReference>
<dbReference type="InterPro" id="IPR050860">
    <property type="entry name" value="FeoB_GTPase"/>
</dbReference>
<evidence type="ECO:0000256" key="7">
    <source>
        <dbReference type="ARBA" id="ARBA00022989"/>
    </source>
</evidence>
<feature type="transmembrane region" description="Helical" evidence="15">
    <location>
        <begin position="508"/>
        <end position="529"/>
    </location>
</feature>
<keyword evidence="18" id="KW-1185">Reference proteome</keyword>
<evidence type="ECO:0000256" key="5">
    <source>
        <dbReference type="ARBA" id="ARBA00022692"/>
    </source>
</evidence>
<dbReference type="GO" id="GO:0015093">
    <property type="term" value="F:ferrous iron transmembrane transporter activity"/>
    <property type="evidence" value="ECO:0007669"/>
    <property type="project" value="UniProtKB-UniRule"/>
</dbReference>
<sequence length="677" mass="76416">MQENKKKQILLVGNPNVGKSTVFNTLCNKKQKTGNYAGVTVASHSGRYVYKDEEVEVIDLPGSYSVYPSSEDEAIFSKFLIDEQKNYAGVVYILEALSLKRGLLLFQQIQDLGIPMILIVNQIDQAERRGITLDIDKFSEALGIKIIQTNAKEQIGIDDIRKSVYNNEFVKTDKISFETPNEHRDFIRKLASHKGFDNEYKAWMSLSLGTDLGRIESVMDQLHEPDSKSLVPKRLQVQETVRRYQNVDRILEDVISKKVQFKELLTEKLDKVLVHKFWGYVVFMLILLVIFQSVFFLAEYPMNWIEEFFSWLAAFTGEHLPEGPINSLISNGIVPGIGGIVVFAPQIGILLYFLYLLEDSGYMARVVFLMDRLLRPFGLNGKSIVPLVSGTACAIPAVISTRNIENVKERLLTILVTPFMTCSARLPVYSIIIGLIISEGTFLGIKYKALVLMGMYLLGFLVALFSAAILKGFIKNKGKTYLVMDLPAYKKPLFGYDFKMVLGKVWDFITGAGKIIFIVSIIIWFLSYFGPKQHPDQFVASNVELDHSYLAKMGKGIEPVIAPLGYDWKMGVGILTSFVAREVFVGTMSTLYSLEDDAPEVKVIDKMRRDVKPNGEKVFSFATGISVLLFYAFAMQCVSTLAVVYRETKSWKWTGFQVAMMTGLAYFVSMIAYQILK</sequence>
<dbReference type="Pfam" id="PF02421">
    <property type="entry name" value="FeoB_N"/>
    <property type="match status" value="1"/>
</dbReference>
<feature type="domain" description="FeoB-type G" evidence="16">
    <location>
        <begin position="6"/>
        <end position="170"/>
    </location>
</feature>
<keyword evidence="7 15" id="KW-1133">Transmembrane helix</keyword>
<dbReference type="InterPro" id="IPR003373">
    <property type="entry name" value="Fe2_transport_prot-B"/>
</dbReference>
<accession>A0A3D9ATS3</accession>
<dbReference type="AlphaFoldDB" id="A0A3D9ATS3"/>
<evidence type="ECO:0000256" key="3">
    <source>
        <dbReference type="ARBA" id="ARBA00022475"/>
    </source>
</evidence>
<keyword evidence="4 15" id="KW-0410">Iron transport</keyword>
<name>A0A3D9ATS3_9FLAO</name>
<evidence type="ECO:0000313" key="18">
    <source>
        <dbReference type="Proteomes" id="UP000256257"/>
    </source>
</evidence>
<keyword evidence="14" id="KW-0460">Magnesium</keyword>
<proteinExistence type="inferred from homology"/>
<dbReference type="EMBL" id="QNVV01000018">
    <property type="protein sequence ID" value="REC44748.1"/>
    <property type="molecule type" value="Genomic_DNA"/>
</dbReference>
<keyword evidence="14" id="KW-0479">Metal-binding</keyword>
<organism evidence="17 18">
    <name type="scientific">Chryseobacterium pennipullorum</name>
    <dbReference type="NCBI Taxonomy" id="2258963"/>
    <lineage>
        <taxon>Bacteria</taxon>
        <taxon>Pseudomonadati</taxon>
        <taxon>Bacteroidota</taxon>
        <taxon>Flavobacteriia</taxon>
        <taxon>Flavobacteriales</taxon>
        <taxon>Weeksellaceae</taxon>
        <taxon>Chryseobacterium group</taxon>
        <taxon>Chryseobacterium</taxon>
    </lineage>
</organism>
<dbReference type="Pfam" id="PF07664">
    <property type="entry name" value="FeoB_C"/>
    <property type="match status" value="1"/>
</dbReference>
<feature type="transmembrane region" description="Helical" evidence="15">
    <location>
        <begin position="618"/>
        <end position="644"/>
    </location>
</feature>
<evidence type="ECO:0000256" key="4">
    <source>
        <dbReference type="ARBA" id="ARBA00022496"/>
    </source>
</evidence>
<reference evidence="17 18" key="1">
    <citation type="submission" date="2018-06" db="EMBL/GenBank/DDBJ databases">
        <title>Novel Chryseobacterium species.</title>
        <authorList>
            <person name="Newman J."/>
            <person name="Hugo C."/>
            <person name="Oosthuizen L."/>
            <person name="Charimba G."/>
        </authorList>
    </citation>
    <scope>NUCLEOTIDE SEQUENCE [LARGE SCALE GENOMIC DNA]</scope>
    <source>
        <strain evidence="17 18">7_F195</strain>
    </source>
</reference>
<dbReference type="InterPro" id="IPR005225">
    <property type="entry name" value="Small_GTP-bd"/>
</dbReference>
<keyword evidence="6 13" id="KW-0547">Nucleotide-binding</keyword>
<feature type="transmembrane region" description="Helical" evidence="15">
    <location>
        <begin position="449"/>
        <end position="474"/>
    </location>
</feature>
<evidence type="ECO:0000256" key="15">
    <source>
        <dbReference type="RuleBase" id="RU362098"/>
    </source>
</evidence>
<evidence type="ECO:0000313" key="17">
    <source>
        <dbReference type="EMBL" id="REC44748.1"/>
    </source>
</evidence>
<feature type="binding site" evidence="13">
    <location>
        <begin position="121"/>
        <end position="124"/>
    </location>
    <ligand>
        <name>GTP</name>
        <dbReference type="ChEBI" id="CHEBI:37565"/>
        <label>1</label>
    </ligand>
</feature>
<evidence type="ECO:0000256" key="13">
    <source>
        <dbReference type="PIRSR" id="PIRSR603373-1"/>
    </source>
</evidence>
<protein>
    <recommendedName>
        <fullName evidence="12 15">Ferrous iron transport protein B</fullName>
    </recommendedName>
</protein>
<evidence type="ECO:0000259" key="16">
    <source>
        <dbReference type="PROSITE" id="PS51711"/>
    </source>
</evidence>
<dbReference type="NCBIfam" id="TIGR00437">
    <property type="entry name" value="feoB"/>
    <property type="match status" value="1"/>
</dbReference>
<evidence type="ECO:0000256" key="14">
    <source>
        <dbReference type="PIRSR" id="PIRSR603373-2"/>
    </source>
</evidence>
<comment type="caution">
    <text evidence="17">The sequence shown here is derived from an EMBL/GenBank/DDBJ whole genome shotgun (WGS) entry which is preliminary data.</text>
</comment>
<evidence type="ECO:0000256" key="10">
    <source>
        <dbReference type="ARBA" id="ARBA00023134"/>
    </source>
</evidence>
<dbReference type="GO" id="GO:0005525">
    <property type="term" value="F:GTP binding"/>
    <property type="evidence" value="ECO:0007669"/>
    <property type="project" value="UniProtKB-KW"/>
</dbReference>
<comment type="function">
    <text evidence="15">Probable transporter of a GTP-driven Fe(2+) uptake system.</text>
</comment>
<evidence type="ECO:0000256" key="1">
    <source>
        <dbReference type="ARBA" id="ARBA00004651"/>
    </source>
</evidence>
<evidence type="ECO:0000256" key="9">
    <source>
        <dbReference type="ARBA" id="ARBA00023065"/>
    </source>
</evidence>
<keyword evidence="2 15" id="KW-0813">Transport</keyword>
<feature type="binding site" evidence="14">
    <location>
        <position position="24"/>
    </location>
    <ligand>
        <name>Mg(2+)</name>
        <dbReference type="ChEBI" id="CHEBI:18420"/>
        <label>2</label>
    </ligand>
</feature>
<feature type="binding site" evidence="14">
    <location>
        <position position="25"/>
    </location>
    <ligand>
        <name>Mg(2+)</name>
        <dbReference type="ChEBI" id="CHEBI:18420"/>
        <label>2</label>
    </ligand>
</feature>
<feature type="transmembrane region" description="Helical" evidence="15">
    <location>
        <begin position="411"/>
        <end position="437"/>
    </location>
</feature>
<dbReference type="NCBIfam" id="TIGR00231">
    <property type="entry name" value="small_GTP"/>
    <property type="match status" value="1"/>
</dbReference>
<dbReference type="InterPro" id="IPR011642">
    <property type="entry name" value="Gate_dom"/>
</dbReference>
<dbReference type="PANTHER" id="PTHR43185">
    <property type="entry name" value="FERROUS IRON TRANSPORT PROTEIN B"/>
    <property type="match status" value="1"/>
</dbReference>